<evidence type="ECO:0000313" key="1">
    <source>
        <dbReference type="EMBL" id="VEB62336.1"/>
    </source>
</evidence>
<dbReference type="EMBL" id="LR134190">
    <property type="protein sequence ID" value="VEB62336.1"/>
    <property type="molecule type" value="Genomic_DNA"/>
</dbReference>
<evidence type="ECO:0000313" key="2">
    <source>
        <dbReference type="Proteomes" id="UP000269208"/>
    </source>
</evidence>
<sequence length="77" mass="9214">MSLFGAIITLSIFFAPTADIDQREVISRWVDYLEMVADTGKIQQGRRVFRRLRQIRRTHEQFDARQNRPVAERFFLQ</sequence>
<proteinExistence type="predicted"/>
<dbReference type="AlphaFoldDB" id="A0A3S4M0P3"/>
<reference evidence="1 2" key="1">
    <citation type="submission" date="2018-12" db="EMBL/GenBank/DDBJ databases">
        <authorList>
            <consortium name="Pathogen Informatics"/>
        </authorList>
    </citation>
    <scope>NUCLEOTIDE SEQUENCE [LARGE SCALE GENOMIC DNA]</scope>
    <source>
        <strain evidence="1 2">NCTC6754</strain>
    </source>
</reference>
<dbReference type="Proteomes" id="UP000269208">
    <property type="component" value="Chromosome"/>
</dbReference>
<gene>
    <name evidence="1" type="ORF">NCTC6754_07730</name>
</gene>
<organism evidence="1 2">
    <name type="scientific">Salmonella enterica I</name>
    <dbReference type="NCBI Taxonomy" id="59201"/>
    <lineage>
        <taxon>Bacteria</taxon>
        <taxon>Pseudomonadati</taxon>
        <taxon>Pseudomonadota</taxon>
        <taxon>Gammaproteobacteria</taxon>
        <taxon>Enterobacterales</taxon>
        <taxon>Enterobacteriaceae</taxon>
        <taxon>Salmonella</taxon>
    </lineage>
</organism>
<name>A0A3S4M0P3_SALET</name>
<protein>
    <submittedName>
        <fullName evidence="1">Uncharacterized protein</fullName>
    </submittedName>
</protein>
<accession>A0A3S4M0P3</accession>